<dbReference type="EMBL" id="CAFBNQ010000001">
    <property type="protein sequence ID" value="CAB4948411.1"/>
    <property type="molecule type" value="Genomic_DNA"/>
</dbReference>
<evidence type="ECO:0000313" key="2">
    <source>
        <dbReference type="EMBL" id="CAB4802361.1"/>
    </source>
</evidence>
<proteinExistence type="predicted"/>
<protein>
    <submittedName>
        <fullName evidence="2">Unannotated protein</fullName>
    </submittedName>
</protein>
<organism evidence="2">
    <name type="scientific">freshwater metagenome</name>
    <dbReference type="NCBI Taxonomy" id="449393"/>
    <lineage>
        <taxon>unclassified sequences</taxon>
        <taxon>metagenomes</taxon>
        <taxon>ecological metagenomes</taxon>
    </lineage>
</organism>
<evidence type="ECO:0000313" key="3">
    <source>
        <dbReference type="EMBL" id="CAB4948411.1"/>
    </source>
</evidence>
<dbReference type="EMBL" id="CAFAAX010000003">
    <property type="protein sequence ID" value="CAB4802361.1"/>
    <property type="molecule type" value="Genomic_DNA"/>
</dbReference>
<dbReference type="AlphaFoldDB" id="A0A6J6XY80"/>
<accession>A0A6J6XY80</accession>
<sequence>MKIFRRVLAIFAVLAVSFRAVGSFLSWAQRQDDAPADAWIDEDEDEFEDA</sequence>
<gene>
    <name evidence="1" type="ORF">UFOPK1541_00089</name>
    <name evidence="2" type="ORF">UFOPK3119_00060</name>
    <name evidence="3" type="ORF">UFOPK3861_00028</name>
</gene>
<evidence type="ECO:0000313" key="1">
    <source>
        <dbReference type="EMBL" id="CAB4548932.1"/>
    </source>
</evidence>
<reference evidence="2" key="1">
    <citation type="submission" date="2020-05" db="EMBL/GenBank/DDBJ databases">
        <authorList>
            <person name="Chiriac C."/>
            <person name="Salcher M."/>
            <person name="Ghai R."/>
            <person name="Kavagutti S V."/>
        </authorList>
    </citation>
    <scope>NUCLEOTIDE SEQUENCE</scope>
</reference>
<dbReference type="EMBL" id="CAEZTA010000004">
    <property type="protein sequence ID" value="CAB4548932.1"/>
    <property type="molecule type" value="Genomic_DNA"/>
</dbReference>
<name>A0A6J6XY80_9ZZZZ</name>